<keyword evidence="2" id="KW-1185">Reference proteome</keyword>
<accession>A0AAP0BY62</accession>
<gene>
    <name evidence="1" type="ORF">KSP39_PZI004908</name>
</gene>
<evidence type="ECO:0000313" key="1">
    <source>
        <dbReference type="EMBL" id="KAK8952397.1"/>
    </source>
</evidence>
<sequence>MCNATDRRLLENNSDPSIVMLASSICALVFDLTSEKNLLKRTEFNHSTLEGLSQLFIRSLGQVSLMSHF</sequence>
<protein>
    <submittedName>
        <fullName evidence="1">Uncharacterized protein</fullName>
    </submittedName>
</protein>
<dbReference type="AlphaFoldDB" id="A0AAP0BY62"/>
<evidence type="ECO:0000313" key="2">
    <source>
        <dbReference type="Proteomes" id="UP001418222"/>
    </source>
</evidence>
<organism evidence="1 2">
    <name type="scientific">Platanthera zijinensis</name>
    <dbReference type="NCBI Taxonomy" id="2320716"/>
    <lineage>
        <taxon>Eukaryota</taxon>
        <taxon>Viridiplantae</taxon>
        <taxon>Streptophyta</taxon>
        <taxon>Embryophyta</taxon>
        <taxon>Tracheophyta</taxon>
        <taxon>Spermatophyta</taxon>
        <taxon>Magnoliopsida</taxon>
        <taxon>Liliopsida</taxon>
        <taxon>Asparagales</taxon>
        <taxon>Orchidaceae</taxon>
        <taxon>Orchidoideae</taxon>
        <taxon>Orchideae</taxon>
        <taxon>Orchidinae</taxon>
        <taxon>Platanthera</taxon>
    </lineage>
</organism>
<name>A0AAP0BY62_9ASPA</name>
<comment type="caution">
    <text evidence="1">The sequence shown here is derived from an EMBL/GenBank/DDBJ whole genome shotgun (WGS) entry which is preliminary data.</text>
</comment>
<proteinExistence type="predicted"/>
<dbReference type="EMBL" id="JBBWWQ010000003">
    <property type="protein sequence ID" value="KAK8952397.1"/>
    <property type="molecule type" value="Genomic_DNA"/>
</dbReference>
<dbReference type="Proteomes" id="UP001418222">
    <property type="component" value="Unassembled WGS sequence"/>
</dbReference>
<reference evidence="1 2" key="1">
    <citation type="journal article" date="2022" name="Nat. Plants">
        <title>Genomes of leafy and leafless Platanthera orchids illuminate the evolution of mycoheterotrophy.</title>
        <authorList>
            <person name="Li M.H."/>
            <person name="Liu K.W."/>
            <person name="Li Z."/>
            <person name="Lu H.C."/>
            <person name="Ye Q.L."/>
            <person name="Zhang D."/>
            <person name="Wang J.Y."/>
            <person name="Li Y.F."/>
            <person name="Zhong Z.M."/>
            <person name="Liu X."/>
            <person name="Yu X."/>
            <person name="Liu D.K."/>
            <person name="Tu X.D."/>
            <person name="Liu B."/>
            <person name="Hao Y."/>
            <person name="Liao X.Y."/>
            <person name="Jiang Y.T."/>
            <person name="Sun W.H."/>
            <person name="Chen J."/>
            <person name="Chen Y.Q."/>
            <person name="Ai Y."/>
            <person name="Zhai J.W."/>
            <person name="Wu S.S."/>
            <person name="Zhou Z."/>
            <person name="Hsiao Y.Y."/>
            <person name="Wu W.L."/>
            <person name="Chen Y.Y."/>
            <person name="Lin Y.F."/>
            <person name="Hsu J.L."/>
            <person name="Li C.Y."/>
            <person name="Wang Z.W."/>
            <person name="Zhao X."/>
            <person name="Zhong W.Y."/>
            <person name="Ma X.K."/>
            <person name="Ma L."/>
            <person name="Huang J."/>
            <person name="Chen G.Z."/>
            <person name="Huang M.Z."/>
            <person name="Huang L."/>
            <person name="Peng D.H."/>
            <person name="Luo Y.B."/>
            <person name="Zou S.Q."/>
            <person name="Chen S.P."/>
            <person name="Lan S."/>
            <person name="Tsai W.C."/>
            <person name="Van de Peer Y."/>
            <person name="Liu Z.J."/>
        </authorList>
    </citation>
    <scope>NUCLEOTIDE SEQUENCE [LARGE SCALE GENOMIC DNA]</scope>
    <source>
        <strain evidence="1">Lor287</strain>
    </source>
</reference>